<evidence type="ECO:0000313" key="1">
    <source>
        <dbReference type="EMBL" id="CCO24616.1"/>
    </source>
</evidence>
<protein>
    <submittedName>
        <fullName evidence="1">Uncharacterized protein</fullName>
    </submittedName>
</protein>
<dbReference type="STRING" id="1121451.DESAM_22349"/>
<proteinExistence type="predicted"/>
<sequence>MNEQRKKLCKINLHKQLHLPGSINSFTVVQTMPIYIQFAIIDISIL</sequence>
<gene>
    <name evidence="1" type="ORF">DESAM_22349</name>
</gene>
<evidence type="ECO:0000313" key="2">
    <source>
        <dbReference type="Proteomes" id="UP000010808"/>
    </source>
</evidence>
<organism evidence="1 2">
    <name type="scientific">Maridesulfovibrio hydrothermalis AM13 = DSM 14728</name>
    <dbReference type="NCBI Taxonomy" id="1121451"/>
    <lineage>
        <taxon>Bacteria</taxon>
        <taxon>Pseudomonadati</taxon>
        <taxon>Thermodesulfobacteriota</taxon>
        <taxon>Desulfovibrionia</taxon>
        <taxon>Desulfovibrionales</taxon>
        <taxon>Desulfovibrionaceae</taxon>
        <taxon>Maridesulfovibrio</taxon>
    </lineage>
</organism>
<dbReference type="EMBL" id="FO203522">
    <property type="protein sequence ID" value="CCO24616.1"/>
    <property type="molecule type" value="Genomic_DNA"/>
</dbReference>
<reference evidence="1 2" key="1">
    <citation type="submission" date="2012-10" db="EMBL/GenBank/DDBJ databases">
        <authorList>
            <person name="Genoscope - CEA"/>
        </authorList>
    </citation>
    <scope>NUCLEOTIDE SEQUENCE [LARGE SCALE GENOMIC DNA]</scope>
    <source>
        <strain evidence="2">AM13 / DSM 14728</strain>
    </source>
</reference>
<name>L0RGC2_9BACT</name>
<keyword evidence="2" id="KW-1185">Reference proteome</keyword>
<dbReference type="KEGG" id="dhy:DESAM_22349"/>
<dbReference type="AlphaFoldDB" id="L0RGC2"/>
<dbReference type="PATRIC" id="fig|1121451.3.peg.2572"/>
<accession>L0RGC2</accession>
<dbReference type="Proteomes" id="UP000010808">
    <property type="component" value="Chromosome"/>
</dbReference>
<dbReference type="HOGENOM" id="CLU_3182873_0_0_7"/>